<feature type="region of interest" description="Disordered" evidence="1">
    <location>
        <begin position="1195"/>
        <end position="1219"/>
    </location>
</feature>
<feature type="region of interest" description="Disordered" evidence="1">
    <location>
        <begin position="569"/>
        <end position="655"/>
    </location>
</feature>
<feature type="compositionally biased region" description="Low complexity" evidence="1">
    <location>
        <begin position="756"/>
        <end position="767"/>
    </location>
</feature>
<gene>
    <name evidence="2" type="ORF">cyc_01916</name>
</gene>
<sequence length="1465" mass="158612">MEYSLGCWTVPYSSCIAPQNPTLSGDISCMYPAIGGHLLQPSSENSSRELYSGAKETLPFSMGDHCLVPSNCTKEAPAQSSEVSPMYSLGESTKTSPEFLSEHLCCVICGKPASQSKLSNEQLGIERQSVLGDTPSLPSFLVGYARGNSGRGWEWSVPVSGSASSWDSIYHQPSLLEQPQQRPQQDEAPPTFAFCHPEDENSPMEKVELHLNSSREAIHYSLPFVATSQASTVFTCPRAHVANEGAGAVKERSVNQEAHHDGLPLQLIASTEIGCSCRNTDKPTWLTPKMDPSGVTSVLNSSSSRTLGAVEQAVASTTPEAAILSLEASGGPNQRSTSTPDLGTRKESGHAPAERKVISPCFFAAKPLEKVQSSTASGSSSTIDSSDFNRFRRGSPGSIICITKSIDYAEIVRGSKSSDIRLSNSGYSKTAGETVGLLGASASIPTKARQQFGMQRNDEKGRCVPKEESDLGPHILVEDLELMEGAAETLCCLLAKYRGSSQAPLWRTLQLTSTSLHRPMLASKTSQTENFQRQEPEDGDPAAANGGYRPLKGLLWNFQRRLKEEGAFQCSSTQVPSHSDPQRATDAASIRGYNTSSSSSTAPATVKSMSTTSRQSSCGSSASGRSLGAHECPKEQYKSASDPTDGRSSGAWVLPVGHGKGPCDKPLDLAGALHKGPFKDPFISSNWDNSTSSVKTLQKDVGKICQWEPSRACVRSASIGFPDYREGEIVSLPLKPFLSEPNEVIQVEGSVFSRSQCSSSSNPLDSSAALQPTEWSSGQAAASQVDTNQQHAQTSKLRAAPFKHGALAHSQPIDGPILHRLKNVGTLGALPTCNALKTTEHHLGGPKGASVKLQEPSQQGALPRISRPSHTEQVPVKSPSYGRQSGLKKETPDGPPEMRSLQAVAERKQQQHREERERGFLQGLSCGSTGNFPISEAYSPQATKWLLRAPHHLIIEGTSKRNSRGAGHGQPQMFESCSNSTNSARITSERIAGSTYSWVESAGGSTVTSNVGAVQHALQWGLQLGRLVASHSWVFAFPRSEIVTYVMPIDQCDALASLSMPLSAMDRLWTAEFSLAAVTPSVSRTDATTSADAAAGPRQLYKVLKAFRLEWRATRRFVLALEPRGEVRVLGGGKGHHQGAPKEHGASENEAQKRESAGRWALGAIYGLREGQFEVEARTREMFLSVFSITRSAALSVPPARGPPPPKKKATPQQKKTTQVGDVPLHLRRYRPHLPESLVAETTAFLKSSSKLRCLLDLIFSPREGDEQEAERKSLQERLEEYHLLRQRHDAPFVLREAAAAASAFRALGSLPADLHAEAIQSSSCSACRAGMAATPATTAPIAEANAAQQWLQQKAAARGAGQERAPAAASSAEEIEDENKKAEDWDAYRHQEFPEALAFHQMYRQQLMEGLTATEKHKLQVFQNLIHLRFPHADLKKRQPELFWISERHAIGRQKEQALKKKKK</sequence>
<evidence type="ECO:0000256" key="1">
    <source>
        <dbReference type="SAM" id="MobiDB-lite"/>
    </source>
</evidence>
<feature type="compositionally biased region" description="Polar residues" evidence="1">
    <location>
        <begin position="523"/>
        <end position="533"/>
    </location>
</feature>
<accession>A0A1D3CSS3</accession>
<feature type="region of interest" description="Disordered" evidence="1">
    <location>
        <begin position="756"/>
        <end position="796"/>
    </location>
</feature>
<dbReference type="EMBL" id="JROU02002087">
    <property type="protein sequence ID" value="OEH74247.1"/>
    <property type="molecule type" value="Genomic_DNA"/>
</dbReference>
<feature type="compositionally biased region" description="Basic and acidic residues" evidence="1">
    <location>
        <begin position="1140"/>
        <end position="1154"/>
    </location>
</feature>
<feature type="region of interest" description="Disordered" evidence="1">
    <location>
        <begin position="520"/>
        <end position="546"/>
    </location>
</feature>
<keyword evidence="3" id="KW-1185">Reference proteome</keyword>
<feature type="compositionally biased region" description="Polar residues" evidence="1">
    <location>
        <begin position="569"/>
        <end position="579"/>
    </location>
</feature>
<feature type="compositionally biased region" description="Polar residues" evidence="1">
    <location>
        <begin position="331"/>
        <end position="341"/>
    </location>
</feature>
<feature type="region of interest" description="Disordered" evidence="1">
    <location>
        <begin position="1130"/>
        <end position="1154"/>
    </location>
</feature>
<dbReference type="VEuPathDB" id="ToxoDB:cyc_01916"/>
<dbReference type="VEuPathDB" id="ToxoDB:LOC34618839"/>
<dbReference type="InParanoid" id="A0A1D3CSS3"/>
<feature type="region of interest" description="Disordered" evidence="1">
    <location>
        <begin position="325"/>
        <end position="353"/>
    </location>
</feature>
<feature type="region of interest" description="Disordered" evidence="1">
    <location>
        <begin position="960"/>
        <end position="981"/>
    </location>
</feature>
<name>A0A1D3CSS3_9EIME</name>
<dbReference type="Proteomes" id="UP000095192">
    <property type="component" value="Unassembled WGS sequence"/>
</dbReference>
<evidence type="ECO:0000313" key="3">
    <source>
        <dbReference type="Proteomes" id="UP000095192"/>
    </source>
</evidence>
<protein>
    <submittedName>
        <fullName evidence="2">Uncharacterized protein</fullName>
    </submittedName>
</protein>
<organism evidence="2 3">
    <name type="scientific">Cyclospora cayetanensis</name>
    <dbReference type="NCBI Taxonomy" id="88456"/>
    <lineage>
        <taxon>Eukaryota</taxon>
        <taxon>Sar</taxon>
        <taxon>Alveolata</taxon>
        <taxon>Apicomplexa</taxon>
        <taxon>Conoidasida</taxon>
        <taxon>Coccidia</taxon>
        <taxon>Eucoccidiorida</taxon>
        <taxon>Eimeriorina</taxon>
        <taxon>Eimeriidae</taxon>
        <taxon>Cyclospora</taxon>
    </lineage>
</organism>
<proteinExistence type="predicted"/>
<feature type="compositionally biased region" description="Basic and acidic residues" evidence="1">
    <location>
        <begin position="343"/>
        <end position="353"/>
    </location>
</feature>
<feature type="region of interest" description="Disordered" evidence="1">
    <location>
        <begin position="838"/>
        <end position="917"/>
    </location>
</feature>
<evidence type="ECO:0000313" key="2">
    <source>
        <dbReference type="EMBL" id="OEH74247.1"/>
    </source>
</evidence>
<reference evidence="2 3" key="1">
    <citation type="journal article" date="2016" name="BMC Genomics">
        <title>Comparative genomics reveals Cyclospora cayetanensis possesses coccidia-like metabolism and invasion components but unique surface antigens.</title>
        <authorList>
            <person name="Liu S."/>
            <person name="Wang L."/>
            <person name="Zheng H."/>
            <person name="Xu Z."/>
            <person name="Roellig D.M."/>
            <person name="Li N."/>
            <person name="Frace M.A."/>
            <person name="Tang K."/>
            <person name="Arrowood M.J."/>
            <person name="Moss D.M."/>
            <person name="Zhang L."/>
            <person name="Feng Y."/>
            <person name="Xiao L."/>
        </authorList>
    </citation>
    <scope>NUCLEOTIDE SEQUENCE [LARGE SCALE GENOMIC DNA]</scope>
    <source>
        <strain evidence="2 3">CHN_HEN01</strain>
    </source>
</reference>
<feature type="compositionally biased region" description="Basic and acidic residues" evidence="1">
    <location>
        <begin position="905"/>
        <end position="917"/>
    </location>
</feature>
<feature type="compositionally biased region" description="Polar residues" evidence="1">
    <location>
        <begin position="768"/>
        <end position="796"/>
    </location>
</feature>
<feature type="compositionally biased region" description="Low complexity" evidence="1">
    <location>
        <begin position="608"/>
        <end position="626"/>
    </location>
</feature>
<comment type="caution">
    <text evidence="2">The sequence shown here is derived from an EMBL/GenBank/DDBJ whole genome shotgun (WGS) entry which is preliminary data.</text>
</comment>